<feature type="compositionally biased region" description="Polar residues" evidence="3">
    <location>
        <begin position="746"/>
        <end position="757"/>
    </location>
</feature>
<evidence type="ECO:0000256" key="2">
    <source>
        <dbReference type="ARBA" id="ARBA00023242"/>
    </source>
</evidence>
<dbReference type="EMBL" id="HF935514">
    <property type="protein sequence ID" value="CCX10157.1"/>
    <property type="molecule type" value="Genomic_DNA"/>
</dbReference>
<dbReference type="PANTHER" id="PTHR47783">
    <property type="entry name" value="ZN(II)2CYS6 TRANSCRIPTION FACTOR (EUROFUNG)-RELATED"/>
    <property type="match status" value="1"/>
</dbReference>
<dbReference type="STRING" id="1076935.U4LF89"/>
<dbReference type="GO" id="GO:0006351">
    <property type="term" value="P:DNA-templated transcription"/>
    <property type="evidence" value="ECO:0007669"/>
    <property type="project" value="InterPro"/>
</dbReference>
<protein>
    <submittedName>
        <fullName evidence="5">Similar to Uncharacterized transcriptional regulatory protein C1683.13c acc. no. Q9P6I9</fullName>
    </submittedName>
</protein>
<feature type="region of interest" description="Disordered" evidence="3">
    <location>
        <begin position="453"/>
        <end position="483"/>
    </location>
</feature>
<feature type="compositionally biased region" description="Polar residues" evidence="3">
    <location>
        <begin position="172"/>
        <end position="190"/>
    </location>
</feature>
<dbReference type="InterPro" id="IPR007219">
    <property type="entry name" value="XnlR_reg_dom"/>
</dbReference>
<dbReference type="SUPFAM" id="SSF57701">
    <property type="entry name" value="Zn2/Cys6 DNA-binding domain"/>
    <property type="match status" value="1"/>
</dbReference>
<dbReference type="GO" id="GO:0000981">
    <property type="term" value="F:DNA-binding transcription factor activity, RNA polymerase II-specific"/>
    <property type="evidence" value="ECO:0007669"/>
    <property type="project" value="InterPro"/>
</dbReference>
<feature type="region of interest" description="Disordered" evidence="3">
    <location>
        <begin position="126"/>
        <end position="153"/>
    </location>
</feature>
<evidence type="ECO:0000313" key="6">
    <source>
        <dbReference type="Proteomes" id="UP000018144"/>
    </source>
</evidence>
<keyword evidence="1" id="KW-0479">Metal-binding</keyword>
<dbReference type="SMART" id="SM00906">
    <property type="entry name" value="Fungal_trans"/>
    <property type="match status" value="1"/>
</dbReference>
<dbReference type="Pfam" id="PF04082">
    <property type="entry name" value="Fungal_trans"/>
    <property type="match status" value="1"/>
</dbReference>
<dbReference type="PANTHER" id="PTHR47783:SF1">
    <property type="entry name" value="ZN(II)2CYS6 TRANSCRIPTION FACTOR (EUROFUNG)"/>
    <property type="match status" value="1"/>
</dbReference>
<dbReference type="SMART" id="SM00066">
    <property type="entry name" value="GAL4"/>
    <property type="match status" value="1"/>
</dbReference>
<keyword evidence="6" id="KW-1185">Reference proteome</keyword>
<sequence length="1004" mass="110668">MSPNSSQRPVLPSLDSMYRTSTNSTPVTSSPLSSSLPARRLSMTEFGMRPSLSSSIPSPVVTSASATADVLPFQRLKFVQNDGQPHAKRRRISAACKTCRKRKTRCSGEKPVCETCKQNGQECLGYAEPTPKGGPRHARRDSKNVSNEQSLQATDGVNFFSAGSFRAHQRHSSQPALSTHSSTAGDYSQPPSSPSPLGIEMDVSMVKLEDEIFDQEMTEDADSPDITYEQPVLTTRGNRLPYFRYFGPTAIAPGYKQMVVEVKEPRSNSSQSNTSGSTVTSPISPHDSVTPTIGSQTAGLDEGLPLYDPQDAGPVHPLILHLVVTFFTHLGSNFPFIRKEAFMRAVEERQANTLLVDAVCSVSARFSTDPLLQNLAPSSRGIHFANRAKANIVDTFACPNLKAVQACLLLAYSEFGSNRDSGLWMFVGCAIRMAQDLGLHKLAGMRGQQRDKIEVSSRRLSPDDLQHDDLNRDEGEYGGLEGREADERERTDTFWALYFLDRVISSGTGRPVTLKDSEIELYMPPMEISGGQYPLPFPALLRVIRFYGKATDILNKKVNDSKDSRGSAYNCTLKALARISEELHIFCENLSPKLGFNVPNFNYYVTVQQSSVFLLLHFWLHALIVLLHQPTVLIEGQTSQLSPESHKLSMSSAKTIADIFHFLEENGLDIKPARNPFTSQPIYIAACAFLQESASRRDPGLQHQNQRYARVQSIPMPAVSALSLDSPSASLSSSDDNCDDHRNDLASGTTNRRSTNSLLDFSPQQHYQQCYKALKDIEICWGGVKYILTVMDQKAKGITDPILYTDEELETPECHYWNPKIFDLIKKGRDSSVEALGQSHQSGSTHSSEQESQHGFSSEDKSTGATKAIGVSLTGLTDSSTSVLNFVYQPPQSTPSYPTNALMQLQQQQQQQQNLMPSRSYPDDNVLLGLTTGPHLTSTAPPGFHPADGHMFGSGYHDYSGEVDVGHSNGVDVGQLLNVWQYPNMLYSPVDHETGYYGSDERKG</sequence>
<feature type="region of interest" description="Disordered" evidence="3">
    <location>
        <begin position="168"/>
        <end position="199"/>
    </location>
</feature>
<feature type="compositionally biased region" description="Low complexity" evidence="3">
    <location>
        <begin position="724"/>
        <end position="735"/>
    </location>
</feature>
<feature type="domain" description="Zn(2)-C6 fungal-type" evidence="4">
    <location>
        <begin position="95"/>
        <end position="123"/>
    </location>
</feature>
<keyword evidence="2" id="KW-0539">Nucleus</keyword>
<dbReference type="CDD" id="cd12148">
    <property type="entry name" value="fungal_TF_MHR"/>
    <property type="match status" value="1"/>
</dbReference>
<dbReference type="Gene3D" id="4.10.240.10">
    <property type="entry name" value="Zn(2)-C6 fungal-type DNA-binding domain"/>
    <property type="match status" value="1"/>
</dbReference>
<reference evidence="5 6" key="1">
    <citation type="journal article" date="2013" name="PLoS Genet.">
        <title>The genome and development-dependent transcriptomes of Pyronema confluens: a window into fungal evolution.</title>
        <authorList>
            <person name="Traeger S."/>
            <person name="Altegoer F."/>
            <person name="Freitag M."/>
            <person name="Gabaldon T."/>
            <person name="Kempken F."/>
            <person name="Kumar A."/>
            <person name="Marcet-Houben M."/>
            <person name="Poggeler S."/>
            <person name="Stajich J.E."/>
            <person name="Nowrousian M."/>
        </authorList>
    </citation>
    <scope>NUCLEOTIDE SEQUENCE [LARGE SCALE GENOMIC DNA]</scope>
    <source>
        <strain evidence="6">CBS 100304</strain>
        <tissue evidence="5">Vegetative mycelium</tissue>
    </source>
</reference>
<feature type="region of interest" description="Disordered" evidence="3">
    <location>
        <begin position="1"/>
        <end position="38"/>
    </location>
</feature>
<dbReference type="InterPro" id="IPR001138">
    <property type="entry name" value="Zn2Cys6_DnaBD"/>
</dbReference>
<feature type="compositionally biased region" description="Low complexity" evidence="3">
    <location>
        <begin position="267"/>
        <end position="281"/>
    </location>
</feature>
<name>U4LF89_PYROM</name>
<feature type="region of interest" description="Disordered" evidence="3">
    <location>
        <begin position="724"/>
        <end position="757"/>
    </location>
</feature>
<feature type="compositionally biased region" description="Low complexity" evidence="3">
    <location>
        <begin position="837"/>
        <end position="847"/>
    </location>
</feature>
<gene>
    <name evidence="5" type="ORF">PCON_09750</name>
</gene>
<feature type="compositionally biased region" description="Polar residues" evidence="3">
    <location>
        <begin position="144"/>
        <end position="153"/>
    </location>
</feature>
<dbReference type="GO" id="GO:0003677">
    <property type="term" value="F:DNA binding"/>
    <property type="evidence" value="ECO:0007669"/>
    <property type="project" value="InterPro"/>
</dbReference>
<feature type="compositionally biased region" description="Basic and acidic residues" evidence="3">
    <location>
        <begin position="848"/>
        <end position="862"/>
    </location>
</feature>
<dbReference type="Pfam" id="PF00172">
    <property type="entry name" value="Zn_clus"/>
    <property type="match status" value="1"/>
</dbReference>
<proteinExistence type="predicted"/>
<dbReference type="GO" id="GO:0008270">
    <property type="term" value="F:zinc ion binding"/>
    <property type="evidence" value="ECO:0007669"/>
    <property type="project" value="InterPro"/>
</dbReference>
<dbReference type="Proteomes" id="UP000018144">
    <property type="component" value="Unassembled WGS sequence"/>
</dbReference>
<evidence type="ECO:0000313" key="5">
    <source>
        <dbReference type="EMBL" id="CCX10157.1"/>
    </source>
</evidence>
<organism evidence="5 6">
    <name type="scientific">Pyronema omphalodes (strain CBS 100304)</name>
    <name type="common">Pyronema confluens</name>
    <dbReference type="NCBI Taxonomy" id="1076935"/>
    <lineage>
        <taxon>Eukaryota</taxon>
        <taxon>Fungi</taxon>
        <taxon>Dikarya</taxon>
        <taxon>Ascomycota</taxon>
        <taxon>Pezizomycotina</taxon>
        <taxon>Pezizomycetes</taxon>
        <taxon>Pezizales</taxon>
        <taxon>Pyronemataceae</taxon>
        <taxon>Pyronema</taxon>
    </lineage>
</organism>
<dbReference type="CDD" id="cd00067">
    <property type="entry name" value="GAL4"/>
    <property type="match status" value="1"/>
</dbReference>
<feature type="region of interest" description="Disordered" evidence="3">
    <location>
        <begin position="833"/>
        <end position="863"/>
    </location>
</feature>
<evidence type="ECO:0000256" key="1">
    <source>
        <dbReference type="ARBA" id="ARBA00022723"/>
    </source>
</evidence>
<dbReference type="PROSITE" id="PS00463">
    <property type="entry name" value="ZN2_CY6_FUNGAL_1"/>
    <property type="match status" value="1"/>
</dbReference>
<accession>U4LF89</accession>
<dbReference type="AlphaFoldDB" id="U4LF89"/>
<dbReference type="PROSITE" id="PS50048">
    <property type="entry name" value="ZN2_CY6_FUNGAL_2"/>
    <property type="match status" value="1"/>
</dbReference>
<feature type="compositionally biased region" description="Low complexity" evidence="3">
    <location>
        <begin position="19"/>
        <end position="38"/>
    </location>
</feature>
<dbReference type="eggNOG" id="ENOG502RYZ7">
    <property type="taxonomic scope" value="Eukaryota"/>
</dbReference>
<evidence type="ECO:0000256" key="3">
    <source>
        <dbReference type="SAM" id="MobiDB-lite"/>
    </source>
</evidence>
<dbReference type="OrthoDB" id="2354469at2759"/>
<dbReference type="InterPro" id="IPR036864">
    <property type="entry name" value="Zn2-C6_fun-type_DNA-bd_sf"/>
</dbReference>
<dbReference type="OMA" id="CTKNGHQ"/>
<feature type="region of interest" description="Disordered" evidence="3">
    <location>
        <begin position="263"/>
        <end position="295"/>
    </location>
</feature>
<evidence type="ECO:0000259" key="4">
    <source>
        <dbReference type="PROSITE" id="PS50048"/>
    </source>
</evidence>